<evidence type="ECO:0000259" key="2">
    <source>
        <dbReference type="PROSITE" id="PS50975"/>
    </source>
</evidence>
<dbReference type="GO" id="GO:0046872">
    <property type="term" value="F:metal ion binding"/>
    <property type="evidence" value="ECO:0007669"/>
    <property type="project" value="InterPro"/>
</dbReference>
<keyword evidence="4" id="KW-1185">Reference proteome</keyword>
<dbReference type="EMBL" id="RBEE01000012">
    <property type="protein sequence ID" value="RNL53964.1"/>
    <property type="molecule type" value="Genomic_DNA"/>
</dbReference>
<dbReference type="RefSeq" id="WP_123205288.1">
    <property type="nucleotide sequence ID" value="NZ_RBEE01000012.1"/>
</dbReference>
<dbReference type="OrthoDB" id="5291617at2"/>
<reference evidence="3 4" key="1">
    <citation type="submission" date="2018-10" db="EMBL/GenBank/DDBJ databases">
        <title>Genome sequencing of Pedobacter jejuensis TNB23.</title>
        <authorList>
            <person name="Cho Y.-J."/>
            <person name="Cho A."/>
            <person name="Kim O.-S."/>
        </authorList>
    </citation>
    <scope>NUCLEOTIDE SEQUENCE [LARGE SCALE GENOMIC DNA]</scope>
    <source>
        <strain evidence="3 4">TNB23</strain>
    </source>
</reference>
<proteinExistence type="predicted"/>
<name>A0A3N0BW85_9SPHI</name>
<sequence length="448" mass="51368">MAKNTLYLASFNAERFWRKDSMSNLPSFVDKQADTIIEAMDETQFLFSNHADDVVCTRYPMNKLHREYLWELGFKFKNNEQPLENIDLQIPDFSQGMCELIYNHRDKFYFNGLLESVDCLSPFAIIPFAAELCGHFAVNTRIPSLEVTKKVNSKIFSTVVAQDCHSDLGGHIINSSEDLRTLGLELLERMPFLIKDPFGVSGKGNILIEKEHTLNHICKYLNKQELTGKETQFLIEPFVARKVDFSSQFTINEDGSYDLMAVQQMNNKGFSFSGIQGILPSFYEMLEKKGYFGIVEKVAGKLFNEGYFGPVCLDSMILEDGAMVPIVEINARKSMSFLNLRVTQYLAPYQVFNNLITFSFSSSGEVTFEELYRNLEENNLLFNLNNLSGLLPLSANTFDINSKLSREMVKGMVKGRLYACLIYKNHKQMDELYTRLLNLFENLNLRLL</sequence>
<keyword evidence="1" id="KW-0067">ATP-binding</keyword>
<evidence type="ECO:0000313" key="4">
    <source>
        <dbReference type="Proteomes" id="UP000274046"/>
    </source>
</evidence>
<evidence type="ECO:0000313" key="3">
    <source>
        <dbReference type="EMBL" id="RNL53964.1"/>
    </source>
</evidence>
<comment type="caution">
    <text evidence="3">The sequence shown here is derived from an EMBL/GenBank/DDBJ whole genome shotgun (WGS) entry which is preliminary data.</text>
</comment>
<dbReference type="SUPFAM" id="SSF56059">
    <property type="entry name" value="Glutathione synthetase ATP-binding domain-like"/>
    <property type="match status" value="1"/>
</dbReference>
<dbReference type="Proteomes" id="UP000274046">
    <property type="component" value="Unassembled WGS sequence"/>
</dbReference>
<feature type="domain" description="ATP-grasp" evidence="2">
    <location>
        <begin position="157"/>
        <end position="360"/>
    </location>
</feature>
<accession>A0A3N0BW85</accession>
<dbReference type="PROSITE" id="PS50975">
    <property type="entry name" value="ATP_GRASP"/>
    <property type="match status" value="1"/>
</dbReference>
<dbReference type="AlphaFoldDB" id="A0A3N0BW85"/>
<dbReference type="GO" id="GO:0005524">
    <property type="term" value="F:ATP binding"/>
    <property type="evidence" value="ECO:0007669"/>
    <property type="project" value="UniProtKB-UniRule"/>
</dbReference>
<keyword evidence="1" id="KW-0547">Nucleotide-binding</keyword>
<organism evidence="3 4">
    <name type="scientific">Pedobacter jejuensis</name>
    <dbReference type="NCBI Taxonomy" id="1268550"/>
    <lineage>
        <taxon>Bacteria</taxon>
        <taxon>Pseudomonadati</taxon>
        <taxon>Bacteroidota</taxon>
        <taxon>Sphingobacteriia</taxon>
        <taxon>Sphingobacteriales</taxon>
        <taxon>Sphingobacteriaceae</taxon>
        <taxon>Pedobacter</taxon>
    </lineage>
</organism>
<dbReference type="InterPro" id="IPR011761">
    <property type="entry name" value="ATP-grasp"/>
</dbReference>
<evidence type="ECO:0000256" key="1">
    <source>
        <dbReference type="PROSITE-ProRule" id="PRU00409"/>
    </source>
</evidence>
<protein>
    <recommendedName>
        <fullName evidence="2">ATP-grasp domain-containing protein</fullName>
    </recommendedName>
</protein>
<gene>
    <name evidence="3" type="ORF">D7004_07640</name>
</gene>